<dbReference type="AlphaFoldDB" id="A0A9D9IWE8"/>
<reference evidence="1" key="2">
    <citation type="journal article" date="2021" name="PeerJ">
        <title>Extensive microbial diversity within the chicken gut microbiome revealed by metagenomics and culture.</title>
        <authorList>
            <person name="Gilroy R."/>
            <person name="Ravi A."/>
            <person name="Getino M."/>
            <person name="Pursley I."/>
            <person name="Horton D.L."/>
            <person name="Alikhan N.F."/>
            <person name="Baker D."/>
            <person name="Gharbi K."/>
            <person name="Hall N."/>
            <person name="Watson M."/>
            <person name="Adriaenssens E.M."/>
            <person name="Foster-Nyarko E."/>
            <person name="Jarju S."/>
            <person name="Secka A."/>
            <person name="Antonio M."/>
            <person name="Oren A."/>
            <person name="Chaudhuri R.R."/>
            <person name="La Ragione R."/>
            <person name="Hildebrand F."/>
            <person name="Pallen M.J."/>
        </authorList>
    </citation>
    <scope>NUCLEOTIDE SEQUENCE</scope>
    <source>
        <strain evidence="1">B3-1481</strain>
    </source>
</reference>
<evidence type="ECO:0000313" key="2">
    <source>
        <dbReference type="Proteomes" id="UP000823769"/>
    </source>
</evidence>
<keyword evidence="1" id="KW-0808">Transferase</keyword>
<dbReference type="Proteomes" id="UP000823769">
    <property type="component" value="Unassembled WGS sequence"/>
</dbReference>
<keyword evidence="1" id="KW-0489">Methyltransferase</keyword>
<name>A0A9D9IWE8_9BACT</name>
<comment type="caution">
    <text evidence="1">The sequence shown here is derived from an EMBL/GenBank/DDBJ whole genome shotgun (WGS) entry which is preliminary data.</text>
</comment>
<dbReference type="SUPFAM" id="SSF53335">
    <property type="entry name" value="S-adenosyl-L-methionine-dependent methyltransferases"/>
    <property type="match status" value="1"/>
</dbReference>
<dbReference type="Pfam" id="PF13489">
    <property type="entry name" value="Methyltransf_23"/>
    <property type="match status" value="1"/>
</dbReference>
<proteinExistence type="predicted"/>
<dbReference type="GO" id="GO:0008168">
    <property type="term" value="F:methyltransferase activity"/>
    <property type="evidence" value="ECO:0007669"/>
    <property type="project" value="UniProtKB-KW"/>
</dbReference>
<accession>A0A9D9IWE8</accession>
<sequence>MGYEAYDRYAAEYDAWFIKNANVLETEAALVARTLENAGKVLSIGCGSGLFEMIMQKRYGISVSCGIEPSVSMAEIAGKRGMEVTIGTAEEVCAPELEGRFDTLLFNGCPCYINDLQKAFDNTSRFLRSGGRAVVIDIPKESSYALLYNLAKTLGTWDHPMLQGVCPPNPYPIEFVAMANWRTTEEKVECLRRSGYSDFRFMQTLTRVPLHSDSSVEEPSEGCDRGSYVAITATFNR</sequence>
<dbReference type="CDD" id="cd02440">
    <property type="entry name" value="AdoMet_MTases"/>
    <property type="match status" value="1"/>
</dbReference>
<reference evidence="1" key="1">
    <citation type="submission" date="2020-10" db="EMBL/GenBank/DDBJ databases">
        <authorList>
            <person name="Gilroy R."/>
        </authorList>
    </citation>
    <scope>NUCLEOTIDE SEQUENCE</scope>
    <source>
        <strain evidence="1">B3-1481</strain>
    </source>
</reference>
<evidence type="ECO:0000313" key="1">
    <source>
        <dbReference type="EMBL" id="MBO8480322.1"/>
    </source>
</evidence>
<gene>
    <name evidence="1" type="ORF">IAB76_04330</name>
</gene>
<dbReference type="InterPro" id="IPR029063">
    <property type="entry name" value="SAM-dependent_MTases_sf"/>
</dbReference>
<organism evidence="1 2">
    <name type="scientific">Candidatus Cryptobacteroides avistercoris</name>
    <dbReference type="NCBI Taxonomy" id="2840758"/>
    <lineage>
        <taxon>Bacteria</taxon>
        <taxon>Pseudomonadati</taxon>
        <taxon>Bacteroidota</taxon>
        <taxon>Bacteroidia</taxon>
        <taxon>Bacteroidales</taxon>
        <taxon>Candidatus Cryptobacteroides</taxon>
    </lineage>
</organism>
<dbReference type="GO" id="GO:0032259">
    <property type="term" value="P:methylation"/>
    <property type="evidence" value="ECO:0007669"/>
    <property type="project" value="UniProtKB-KW"/>
</dbReference>
<dbReference type="Gene3D" id="3.40.50.150">
    <property type="entry name" value="Vaccinia Virus protein VP39"/>
    <property type="match status" value="1"/>
</dbReference>
<dbReference type="EMBL" id="JADILW010000066">
    <property type="protein sequence ID" value="MBO8480322.1"/>
    <property type="molecule type" value="Genomic_DNA"/>
</dbReference>
<protein>
    <submittedName>
        <fullName evidence="1">Class I SAM-dependent methyltransferase</fullName>
    </submittedName>
</protein>